<evidence type="ECO:0000259" key="2">
    <source>
        <dbReference type="Pfam" id="PF07005"/>
    </source>
</evidence>
<sequence>MSMLIIADDLSGAADCAIGFASAGYRTVVALEASAQALDAHAADVIAADTDTRRLTAVEAARRTAAAWQALRVPGRRLYKKIDSTLRGNWAAEVAALQSLAGLAIVAPAFPATGRTLRGGRVLVHGKPLEGTDTWKLENAGRAADLHAMLAEVGLSTAQLNVDALREGGQALTARIAAGGGERHAGADRRRRDQRRPADARTGHHPNGSGVVLGRLGWPCSRDREP</sequence>
<gene>
    <name evidence="3" type="ORF">QF025_003216</name>
</gene>
<dbReference type="Gene3D" id="3.40.50.10840">
    <property type="entry name" value="Putative sugar-binding, N-terminal domain"/>
    <property type="match status" value="1"/>
</dbReference>
<dbReference type="Pfam" id="PF07005">
    <property type="entry name" value="SBD_N"/>
    <property type="match status" value="1"/>
</dbReference>
<proteinExistence type="predicted"/>
<name>A0ABD5CHX3_9BURK</name>
<evidence type="ECO:0000313" key="4">
    <source>
        <dbReference type="Proteomes" id="UP001245184"/>
    </source>
</evidence>
<protein>
    <submittedName>
        <fullName evidence="3">Uncharacterized protein YgbK (DUF1537 family)</fullName>
    </submittedName>
</protein>
<feature type="compositionally biased region" description="Basic and acidic residues" evidence="1">
    <location>
        <begin position="181"/>
        <end position="202"/>
    </location>
</feature>
<dbReference type="AlphaFoldDB" id="A0ABD5CHX3"/>
<evidence type="ECO:0000256" key="1">
    <source>
        <dbReference type="SAM" id="MobiDB-lite"/>
    </source>
</evidence>
<dbReference type="InterPro" id="IPR010737">
    <property type="entry name" value="4-carb_acid_sugar_kinase_N"/>
</dbReference>
<dbReference type="SUPFAM" id="SSF142764">
    <property type="entry name" value="YgbK-like"/>
    <property type="match status" value="1"/>
</dbReference>
<comment type="caution">
    <text evidence="3">The sequence shown here is derived from an EMBL/GenBank/DDBJ whole genome shotgun (WGS) entry which is preliminary data.</text>
</comment>
<feature type="region of interest" description="Disordered" evidence="1">
    <location>
        <begin position="175"/>
        <end position="226"/>
    </location>
</feature>
<feature type="domain" description="Four-carbon acid sugar kinase N-terminal" evidence="2">
    <location>
        <begin position="3"/>
        <end position="179"/>
    </location>
</feature>
<dbReference type="EMBL" id="JAVIZN010000002">
    <property type="protein sequence ID" value="MDR6204496.1"/>
    <property type="molecule type" value="Genomic_DNA"/>
</dbReference>
<dbReference type="InterPro" id="IPR037051">
    <property type="entry name" value="4-carb_acid_sugar_kinase_N_sf"/>
</dbReference>
<accession>A0ABD5CHX3</accession>
<organism evidence="3 4">
    <name type="scientific">Paraburkholderia graminis</name>
    <dbReference type="NCBI Taxonomy" id="60548"/>
    <lineage>
        <taxon>Bacteria</taxon>
        <taxon>Pseudomonadati</taxon>
        <taxon>Pseudomonadota</taxon>
        <taxon>Betaproteobacteria</taxon>
        <taxon>Burkholderiales</taxon>
        <taxon>Burkholderiaceae</taxon>
        <taxon>Paraburkholderia</taxon>
    </lineage>
</organism>
<reference evidence="3 4" key="1">
    <citation type="submission" date="2023-08" db="EMBL/GenBank/DDBJ databases">
        <title>Genome sequencing of plant associated microbes to promote plant fitness in Sorghum bicolor and Oryza sativa.</title>
        <authorList>
            <person name="Coleman-Derr D."/>
        </authorList>
    </citation>
    <scope>NUCLEOTIDE SEQUENCE [LARGE SCALE GENOMIC DNA]</scope>
    <source>
        <strain evidence="3 4">SLBN-33</strain>
    </source>
</reference>
<dbReference type="Proteomes" id="UP001245184">
    <property type="component" value="Unassembled WGS sequence"/>
</dbReference>
<evidence type="ECO:0000313" key="3">
    <source>
        <dbReference type="EMBL" id="MDR6204496.1"/>
    </source>
</evidence>